<name>A0ACC6FRI1_9HELI</name>
<organism evidence="1 2">
    <name type="scientific">Helicobacter zhangjianzhongii</name>
    <dbReference type="NCBI Taxonomy" id="2974574"/>
    <lineage>
        <taxon>Bacteria</taxon>
        <taxon>Pseudomonadati</taxon>
        <taxon>Campylobacterota</taxon>
        <taxon>Epsilonproteobacteria</taxon>
        <taxon>Campylobacterales</taxon>
        <taxon>Helicobacteraceae</taxon>
        <taxon>Helicobacter</taxon>
    </lineage>
</organism>
<keyword evidence="2" id="KW-1185">Reference proteome</keyword>
<sequence length="75" mass="8436">MAKIDKVKETINILKFWLGIAVATLLALSGWLVLNYDKTDWFIVLGSVVCVAICATAIYYISKIIMSQIQELEEL</sequence>
<dbReference type="EMBL" id="JANURN010000002">
    <property type="protein sequence ID" value="MDL0081707.1"/>
    <property type="molecule type" value="Genomic_DNA"/>
</dbReference>
<dbReference type="Proteomes" id="UP001173802">
    <property type="component" value="Unassembled WGS sequence"/>
</dbReference>
<reference evidence="1 2" key="1">
    <citation type="journal article" date="2023" name="Microorganisms">
        <title>Isolation and Genomic Characteristics of Cat-Borne Campylobacter felis sp. nov. and Sheep-Borne Campylobacter ovis sp. nov.</title>
        <authorList>
            <person name="Wang H."/>
            <person name="Li Y."/>
            <person name="Gu Y."/>
            <person name="Zhou G."/>
            <person name="Chen X."/>
            <person name="Zhang X."/>
            <person name="Shao Z."/>
            <person name="Zhang J."/>
            <person name="Zhang M."/>
        </authorList>
    </citation>
    <scope>NUCLEOTIDE SEQUENCE [LARGE SCALE GENOMIC DNA]</scope>
    <source>
        <strain evidence="1 2">XJK30-2</strain>
    </source>
</reference>
<comment type="caution">
    <text evidence="1">The sequence shown here is derived from an EMBL/GenBank/DDBJ whole genome shotgun (WGS) entry which is preliminary data.</text>
</comment>
<protein>
    <submittedName>
        <fullName evidence="1">Uncharacterized protein</fullName>
    </submittedName>
</protein>
<evidence type="ECO:0000313" key="1">
    <source>
        <dbReference type="EMBL" id="MDL0081707.1"/>
    </source>
</evidence>
<accession>A0ACC6FRI1</accession>
<gene>
    <name evidence="1" type="ORF">NYG90_03280</name>
</gene>
<proteinExistence type="predicted"/>
<evidence type="ECO:0000313" key="2">
    <source>
        <dbReference type="Proteomes" id="UP001173802"/>
    </source>
</evidence>